<keyword evidence="2" id="KW-1185">Reference proteome</keyword>
<name>A0ACD3B0T8_9AGAR</name>
<evidence type="ECO:0000313" key="1">
    <source>
        <dbReference type="EMBL" id="TFK71217.1"/>
    </source>
</evidence>
<dbReference type="Proteomes" id="UP000308600">
    <property type="component" value="Unassembled WGS sequence"/>
</dbReference>
<gene>
    <name evidence="1" type="ORF">BDN72DRAFT_895824</name>
</gene>
<protein>
    <submittedName>
        <fullName evidence="1">Uncharacterized protein</fullName>
    </submittedName>
</protein>
<accession>A0ACD3B0T8</accession>
<sequence length="208" mass="23014">MTDLQLSLQAGPPPSTHSYAGINPKDIPLRPPPHLTIWIYCTDHEFELQENHHTPPGFAKKTPGKVTDDVIAQIKEAEAKAGKLFHINILGHDCCREVTGSDCVPGEADGKKLVRQNLRTQLEALIRVLSPMSKIHEVPEGTTPIHPEDYRGDFPGATEGDGDQEHLCEYQGTLPVDGGNPGFWAWVLEADGLFHWVYVADPRQPGRF</sequence>
<organism evidence="1 2">
    <name type="scientific">Pluteus cervinus</name>
    <dbReference type="NCBI Taxonomy" id="181527"/>
    <lineage>
        <taxon>Eukaryota</taxon>
        <taxon>Fungi</taxon>
        <taxon>Dikarya</taxon>
        <taxon>Basidiomycota</taxon>
        <taxon>Agaricomycotina</taxon>
        <taxon>Agaricomycetes</taxon>
        <taxon>Agaricomycetidae</taxon>
        <taxon>Agaricales</taxon>
        <taxon>Pluteineae</taxon>
        <taxon>Pluteaceae</taxon>
        <taxon>Pluteus</taxon>
    </lineage>
</organism>
<reference evidence="1 2" key="1">
    <citation type="journal article" date="2019" name="Nat. Ecol. Evol.">
        <title>Megaphylogeny resolves global patterns of mushroom evolution.</title>
        <authorList>
            <person name="Varga T."/>
            <person name="Krizsan K."/>
            <person name="Foldi C."/>
            <person name="Dima B."/>
            <person name="Sanchez-Garcia M."/>
            <person name="Sanchez-Ramirez S."/>
            <person name="Szollosi G.J."/>
            <person name="Szarkandi J.G."/>
            <person name="Papp V."/>
            <person name="Albert L."/>
            <person name="Andreopoulos W."/>
            <person name="Angelini C."/>
            <person name="Antonin V."/>
            <person name="Barry K.W."/>
            <person name="Bougher N.L."/>
            <person name="Buchanan P."/>
            <person name="Buyck B."/>
            <person name="Bense V."/>
            <person name="Catcheside P."/>
            <person name="Chovatia M."/>
            <person name="Cooper J."/>
            <person name="Damon W."/>
            <person name="Desjardin D."/>
            <person name="Finy P."/>
            <person name="Geml J."/>
            <person name="Haridas S."/>
            <person name="Hughes K."/>
            <person name="Justo A."/>
            <person name="Karasinski D."/>
            <person name="Kautmanova I."/>
            <person name="Kiss B."/>
            <person name="Kocsube S."/>
            <person name="Kotiranta H."/>
            <person name="LaButti K.M."/>
            <person name="Lechner B.E."/>
            <person name="Liimatainen K."/>
            <person name="Lipzen A."/>
            <person name="Lukacs Z."/>
            <person name="Mihaltcheva S."/>
            <person name="Morgado L.N."/>
            <person name="Niskanen T."/>
            <person name="Noordeloos M.E."/>
            <person name="Ohm R.A."/>
            <person name="Ortiz-Santana B."/>
            <person name="Ovrebo C."/>
            <person name="Racz N."/>
            <person name="Riley R."/>
            <person name="Savchenko A."/>
            <person name="Shiryaev A."/>
            <person name="Soop K."/>
            <person name="Spirin V."/>
            <person name="Szebenyi C."/>
            <person name="Tomsovsky M."/>
            <person name="Tulloss R.E."/>
            <person name="Uehling J."/>
            <person name="Grigoriev I.V."/>
            <person name="Vagvolgyi C."/>
            <person name="Papp T."/>
            <person name="Martin F.M."/>
            <person name="Miettinen O."/>
            <person name="Hibbett D.S."/>
            <person name="Nagy L.G."/>
        </authorList>
    </citation>
    <scope>NUCLEOTIDE SEQUENCE [LARGE SCALE GENOMIC DNA]</scope>
    <source>
        <strain evidence="1 2">NL-1719</strain>
    </source>
</reference>
<evidence type="ECO:0000313" key="2">
    <source>
        <dbReference type="Proteomes" id="UP000308600"/>
    </source>
</evidence>
<dbReference type="EMBL" id="ML208301">
    <property type="protein sequence ID" value="TFK71217.1"/>
    <property type="molecule type" value="Genomic_DNA"/>
</dbReference>
<proteinExistence type="predicted"/>